<sequence>MAGKRLVDATAFLNASSSIAKQHFSLRREQWEVLKKTSSVAKAVKAQTDRVTVTARAAAELAKRFSGPETGAGSFYGAPSKDAEAQEWKTSWQRDDATVSAGDVTAQTQPEATILTENVFPTEPQFVHEPFLDEIEATPGLSHRIVKPSHRSPYAGRQKLPPQPLPEMVEAEEKWRREAQARDDITLEKSGVAKEGNISKTAVQMTPPSRDYELRESSVPSSRFGRFWQYSSLATSMTFGAVGEGLRRAVGGQGSGALMFSESNVNRLVAGLSRMRGAALKLGQMISIQDSKALPPQIHTILQRVQDSADYMPAYQRDRVLVQNLGADWRSLFSNFEEKPFAAASIGQVHRATLASNGKEVAVKVQYPGVRDSIDSDLNNISLLLTASKALPKGLFLDRTIANARVELGWECDYEREAKACKHFRGLLKDDSQHFTVPEVYTHASGPGVLTAEYLKGATVTKIADLSQEERDRIGTQVLRLCLRELMEWRYMQTDPNWTNFLYNRQTQKLELLDFGASRSYPDEFIEPYVSLLIAASKGDRERCVELSIQLGYLTGRESPAMLQAHVDSIMTLAEPFVLSAPETYDFKDQTITERVRSNIGLMLRERLAPPPEETYSLHRKLSGAFLLCARLQSRVRARALFANAIRVWEQRAGKV</sequence>
<dbReference type="Proteomes" id="UP000799421">
    <property type="component" value="Unassembled WGS sequence"/>
</dbReference>
<evidence type="ECO:0000313" key="6">
    <source>
        <dbReference type="EMBL" id="KAF2861918.1"/>
    </source>
</evidence>
<dbReference type="GO" id="GO:0005524">
    <property type="term" value="F:ATP binding"/>
    <property type="evidence" value="ECO:0007669"/>
    <property type="project" value="UniProtKB-KW"/>
</dbReference>
<dbReference type="GO" id="GO:0016740">
    <property type="term" value="F:transferase activity"/>
    <property type="evidence" value="ECO:0007669"/>
    <property type="project" value="UniProtKB-KW"/>
</dbReference>
<evidence type="ECO:0000256" key="3">
    <source>
        <dbReference type="ARBA" id="ARBA00022741"/>
    </source>
</evidence>
<dbReference type="PANTHER" id="PTHR43851:SF3">
    <property type="entry name" value="COENZYME Q8"/>
    <property type="match status" value="1"/>
</dbReference>
<keyword evidence="7" id="KW-1185">Reference proteome</keyword>
<feature type="non-terminal residue" evidence="6">
    <location>
        <position position="656"/>
    </location>
</feature>
<dbReference type="PANTHER" id="PTHR43851">
    <property type="match status" value="1"/>
</dbReference>
<protein>
    <submittedName>
        <fullName evidence="6">ABC1-domain-containing protein</fullName>
    </submittedName>
</protein>
<dbReference type="InterPro" id="IPR004147">
    <property type="entry name" value="ABC1_dom"/>
</dbReference>
<reference evidence="6" key="1">
    <citation type="journal article" date="2020" name="Stud. Mycol.">
        <title>101 Dothideomycetes genomes: a test case for predicting lifestyles and emergence of pathogens.</title>
        <authorList>
            <person name="Haridas S."/>
            <person name="Albert R."/>
            <person name="Binder M."/>
            <person name="Bloem J."/>
            <person name="Labutti K."/>
            <person name="Salamov A."/>
            <person name="Andreopoulos B."/>
            <person name="Baker S."/>
            <person name="Barry K."/>
            <person name="Bills G."/>
            <person name="Bluhm B."/>
            <person name="Cannon C."/>
            <person name="Castanera R."/>
            <person name="Culley D."/>
            <person name="Daum C."/>
            <person name="Ezra D."/>
            <person name="Gonzalez J."/>
            <person name="Henrissat B."/>
            <person name="Kuo A."/>
            <person name="Liang C."/>
            <person name="Lipzen A."/>
            <person name="Lutzoni F."/>
            <person name="Magnuson J."/>
            <person name="Mondo S."/>
            <person name="Nolan M."/>
            <person name="Ohm R."/>
            <person name="Pangilinan J."/>
            <person name="Park H.-J."/>
            <person name="Ramirez L."/>
            <person name="Alfaro M."/>
            <person name="Sun H."/>
            <person name="Tritt A."/>
            <person name="Yoshinaga Y."/>
            <person name="Zwiers L.-H."/>
            <person name="Turgeon B."/>
            <person name="Goodwin S."/>
            <person name="Spatafora J."/>
            <person name="Crous P."/>
            <person name="Grigoriev I."/>
        </authorList>
    </citation>
    <scope>NUCLEOTIDE SEQUENCE</scope>
    <source>
        <strain evidence="6">CBS 480.64</strain>
    </source>
</reference>
<dbReference type="Pfam" id="PF03109">
    <property type="entry name" value="ABC1"/>
    <property type="match status" value="1"/>
</dbReference>
<dbReference type="GO" id="GO:0006744">
    <property type="term" value="P:ubiquinone biosynthetic process"/>
    <property type="evidence" value="ECO:0007669"/>
    <property type="project" value="TreeGrafter"/>
</dbReference>
<feature type="domain" description="ABC1 atypical kinase-like" evidence="5">
    <location>
        <begin position="304"/>
        <end position="547"/>
    </location>
</feature>
<keyword evidence="4" id="KW-0067">ATP-binding</keyword>
<proteinExistence type="inferred from homology"/>
<dbReference type="SUPFAM" id="SSF56112">
    <property type="entry name" value="Protein kinase-like (PK-like)"/>
    <property type="match status" value="1"/>
</dbReference>
<evidence type="ECO:0000313" key="7">
    <source>
        <dbReference type="Proteomes" id="UP000799421"/>
    </source>
</evidence>
<dbReference type="InterPro" id="IPR034646">
    <property type="entry name" value="ADCK3_dom"/>
</dbReference>
<organism evidence="6 7">
    <name type="scientific">Piedraia hortae CBS 480.64</name>
    <dbReference type="NCBI Taxonomy" id="1314780"/>
    <lineage>
        <taxon>Eukaryota</taxon>
        <taxon>Fungi</taxon>
        <taxon>Dikarya</taxon>
        <taxon>Ascomycota</taxon>
        <taxon>Pezizomycotina</taxon>
        <taxon>Dothideomycetes</taxon>
        <taxon>Dothideomycetidae</taxon>
        <taxon>Capnodiales</taxon>
        <taxon>Piedraiaceae</taxon>
        <taxon>Piedraia</taxon>
    </lineage>
</organism>
<dbReference type="AlphaFoldDB" id="A0A6A7C5D6"/>
<dbReference type="InterPro" id="IPR051409">
    <property type="entry name" value="Atypical_kinase_ADCK"/>
</dbReference>
<evidence type="ECO:0000256" key="1">
    <source>
        <dbReference type="ARBA" id="ARBA00009670"/>
    </source>
</evidence>
<dbReference type="InterPro" id="IPR011009">
    <property type="entry name" value="Kinase-like_dom_sf"/>
</dbReference>
<accession>A0A6A7C5D6</accession>
<comment type="similarity">
    <text evidence="1">Belongs to the protein kinase superfamily. ADCK protein kinase family.</text>
</comment>
<dbReference type="OrthoDB" id="201153at2759"/>
<evidence type="ECO:0000256" key="2">
    <source>
        <dbReference type="ARBA" id="ARBA00022679"/>
    </source>
</evidence>
<evidence type="ECO:0000259" key="5">
    <source>
        <dbReference type="Pfam" id="PF03109"/>
    </source>
</evidence>
<dbReference type="CDD" id="cd13970">
    <property type="entry name" value="ABC1_ADCK3"/>
    <property type="match status" value="1"/>
</dbReference>
<keyword evidence="2" id="KW-0808">Transferase</keyword>
<evidence type="ECO:0000256" key="4">
    <source>
        <dbReference type="ARBA" id="ARBA00022840"/>
    </source>
</evidence>
<dbReference type="EMBL" id="MU005969">
    <property type="protein sequence ID" value="KAF2861918.1"/>
    <property type="molecule type" value="Genomic_DNA"/>
</dbReference>
<keyword evidence="3" id="KW-0547">Nucleotide-binding</keyword>
<gene>
    <name evidence="6" type="ORF">K470DRAFT_229530</name>
</gene>
<name>A0A6A7C5D6_9PEZI</name>